<dbReference type="EMBL" id="JAATEP010000109">
    <property type="protein sequence ID" value="NJP98792.1"/>
    <property type="molecule type" value="Genomic_DNA"/>
</dbReference>
<proteinExistence type="predicted"/>
<accession>A0ABX1BP19</accession>
<evidence type="ECO:0000256" key="1">
    <source>
        <dbReference type="SAM" id="Phobius"/>
    </source>
</evidence>
<organism evidence="2 3">
    <name type="scientific">Nonomuraea composti</name>
    <dbReference type="NCBI Taxonomy" id="2720023"/>
    <lineage>
        <taxon>Bacteria</taxon>
        <taxon>Bacillati</taxon>
        <taxon>Actinomycetota</taxon>
        <taxon>Actinomycetes</taxon>
        <taxon>Streptosporangiales</taxon>
        <taxon>Streptosporangiaceae</taxon>
        <taxon>Nonomuraea</taxon>
    </lineage>
</organism>
<keyword evidence="1" id="KW-1133">Transmembrane helix</keyword>
<keyword evidence="1" id="KW-0472">Membrane</keyword>
<name>A0ABX1BP19_9ACTN</name>
<feature type="transmembrane region" description="Helical" evidence="1">
    <location>
        <begin position="27"/>
        <end position="45"/>
    </location>
</feature>
<dbReference type="Proteomes" id="UP000696294">
    <property type="component" value="Unassembled WGS sequence"/>
</dbReference>
<evidence type="ECO:0000313" key="2">
    <source>
        <dbReference type="EMBL" id="NJP98792.1"/>
    </source>
</evidence>
<gene>
    <name evidence="2" type="ORF">HCN51_56835</name>
</gene>
<comment type="caution">
    <text evidence="2">The sequence shown here is derived from an EMBL/GenBank/DDBJ whole genome shotgun (WGS) entry which is preliminary data.</text>
</comment>
<protein>
    <submittedName>
        <fullName evidence="2">Uncharacterized protein</fullName>
    </submittedName>
</protein>
<sequence>MLTAIAAFVAGGFLVSGAAHVRPLPVSLAGIVALASVWSIARLWLRIAAEYRRHSADMKEKERLLASCRAAAAMVGCRSWLYARIWHDRRLRRLRARRS</sequence>
<keyword evidence="3" id="KW-1185">Reference proteome</keyword>
<reference evidence="2 3" key="1">
    <citation type="submission" date="2020-03" db="EMBL/GenBank/DDBJ databases">
        <title>WGS of actinomycetes isolated from Thailand.</title>
        <authorList>
            <person name="Thawai C."/>
        </authorList>
    </citation>
    <scope>NUCLEOTIDE SEQUENCE [LARGE SCALE GENOMIC DNA]</scope>
    <source>
        <strain evidence="2 3">FMUSA5-5</strain>
    </source>
</reference>
<dbReference type="RefSeq" id="WP_168022088.1">
    <property type="nucleotide sequence ID" value="NZ_JAATEP010000109.1"/>
</dbReference>
<keyword evidence="1" id="KW-0812">Transmembrane</keyword>
<evidence type="ECO:0000313" key="3">
    <source>
        <dbReference type="Proteomes" id="UP000696294"/>
    </source>
</evidence>